<keyword evidence="2" id="KW-1133">Transmembrane helix</keyword>
<dbReference type="AlphaFoldDB" id="A0AAU9CWT1"/>
<sequence length="199" mass="23074">MGKIKIFTGALFLVALGLFWYLGNNVIYSEIRLMRQIKKVEKNVVNRLKQIRDAEVAFQAVNKRYTNNWDTLITFVKHGEIYITQKTETIIPKEYGEEEVIVKIDTLGSVAVLDSLFKPSKYPRFSPDSLPFVPGYKNRKFELYASKIQKGNSWVDVFEAKDNEKGNINPERKENSKFYHKKPLRVGSKEEISTSGNWE</sequence>
<dbReference type="Proteomes" id="UP001348817">
    <property type="component" value="Chromosome"/>
</dbReference>
<feature type="region of interest" description="Disordered" evidence="1">
    <location>
        <begin position="165"/>
        <end position="199"/>
    </location>
</feature>
<name>A0AAU9CWT1_9BACT</name>
<evidence type="ECO:0000256" key="2">
    <source>
        <dbReference type="SAM" id="Phobius"/>
    </source>
</evidence>
<dbReference type="RefSeq" id="WP_338391448.1">
    <property type="nucleotide sequence ID" value="NZ_AP025314.1"/>
</dbReference>
<keyword evidence="2" id="KW-0472">Membrane</keyword>
<dbReference type="KEGG" id="fax:FUAX_22940"/>
<organism evidence="3 4">
    <name type="scientific">Fulvitalea axinellae</name>
    <dbReference type="NCBI Taxonomy" id="1182444"/>
    <lineage>
        <taxon>Bacteria</taxon>
        <taxon>Pseudomonadati</taxon>
        <taxon>Bacteroidota</taxon>
        <taxon>Cytophagia</taxon>
        <taxon>Cytophagales</taxon>
        <taxon>Persicobacteraceae</taxon>
        <taxon>Fulvitalea</taxon>
    </lineage>
</organism>
<evidence type="ECO:0000256" key="1">
    <source>
        <dbReference type="SAM" id="MobiDB-lite"/>
    </source>
</evidence>
<dbReference type="EMBL" id="AP025314">
    <property type="protein sequence ID" value="BDD09862.1"/>
    <property type="molecule type" value="Genomic_DNA"/>
</dbReference>
<keyword evidence="2" id="KW-0812">Transmembrane</keyword>
<feature type="compositionally biased region" description="Basic and acidic residues" evidence="1">
    <location>
        <begin position="165"/>
        <end position="177"/>
    </location>
</feature>
<protein>
    <submittedName>
        <fullName evidence="3">Uncharacterized protein</fullName>
    </submittedName>
</protein>
<keyword evidence="4" id="KW-1185">Reference proteome</keyword>
<reference evidence="3 4" key="1">
    <citation type="submission" date="2021-12" db="EMBL/GenBank/DDBJ databases">
        <title>Genome sequencing of bacteria with rrn-lacking chromosome and rrn-plasmid.</title>
        <authorList>
            <person name="Anda M."/>
            <person name="Iwasaki W."/>
        </authorList>
    </citation>
    <scope>NUCLEOTIDE SEQUENCE [LARGE SCALE GENOMIC DNA]</scope>
    <source>
        <strain evidence="3 4">DSM 100852</strain>
    </source>
</reference>
<evidence type="ECO:0000313" key="3">
    <source>
        <dbReference type="EMBL" id="BDD09862.1"/>
    </source>
</evidence>
<accession>A0AAU9CWT1</accession>
<proteinExistence type="predicted"/>
<feature type="transmembrane region" description="Helical" evidence="2">
    <location>
        <begin position="6"/>
        <end position="28"/>
    </location>
</feature>
<gene>
    <name evidence="3" type="ORF">FUAX_22940</name>
</gene>
<evidence type="ECO:0000313" key="4">
    <source>
        <dbReference type="Proteomes" id="UP001348817"/>
    </source>
</evidence>